<evidence type="ECO:0000256" key="5">
    <source>
        <dbReference type="ARBA" id="ARBA00044506"/>
    </source>
</evidence>
<evidence type="ECO:0000313" key="10">
    <source>
        <dbReference type="Proteomes" id="UP000265515"/>
    </source>
</evidence>
<evidence type="ECO:0000313" key="9">
    <source>
        <dbReference type="EMBL" id="GBG72983.1"/>
    </source>
</evidence>
<dbReference type="AlphaFoldDB" id="A0A388KSS2"/>
<dbReference type="OrthoDB" id="10259713at2759"/>
<accession>A0A388KSS2</accession>
<keyword evidence="4" id="KW-0966">Cell projection</keyword>
<keyword evidence="10" id="KW-1185">Reference proteome</keyword>
<keyword evidence="2" id="KW-0970">Cilium biogenesis/degradation</keyword>
<feature type="domain" description="CCDC113/CCDC96 coiled-coil" evidence="8">
    <location>
        <begin position="187"/>
        <end position="356"/>
    </location>
</feature>
<keyword evidence="3 7" id="KW-0175">Coiled coil</keyword>
<dbReference type="Proteomes" id="UP000265515">
    <property type="component" value="Unassembled WGS sequence"/>
</dbReference>
<comment type="similarity">
    <text evidence="5">Belongs to the CFAP263 family.</text>
</comment>
<proteinExistence type="inferred from homology"/>
<sequence>MEEDFSQLTMASPAMPALPVAAPVPSGIVNVWEMTDKEAYLEQVLKFNESLSKENRLLEAYLMRVSPSTLLAEDEEPKTRKRMLRKLRGAGDDVKRVERRMTTDEKFDIACAELDVLRDETEKVKADCDMFLDNLSSAMEDADVRMAETKKETYEFKRDVIIGAENYRTGKIKAEKVIRYLEDKLRGKDALVEKLKLKNITLKSQTQRYEQQLRQKEEMGEVLHVVDFEQLKIQNQQHLQKIEERNNELLRLKITTGKTVQVLNNLKRKLNALAYQNQYLKRAIVERTFQIKQHHENIRQATKEQIAAERQNRLLLQEQEDIELPSVIDYIRLKSQMMDVEKKSTDWERKVELAELESKKQRKLSGATTALYLPSTKLSPTRTVLARSRAWLFFPSRLSSSSPPLPIARARERIGVQNVNIILRPGSATCQVVGEKGEGPMDPNFRRLSYVR</sequence>
<comment type="caution">
    <text evidence="9">The sequence shown here is derived from an EMBL/GenBank/DDBJ whole genome shotgun (WGS) entry which is preliminary data.</text>
</comment>
<dbReference type="GO" id="GO:0005930">
    <property type="term" value="C:axoneme"/>
    <property type="evidence" value="ECO:0007669"/>
    <property type="project" value="TreeGrafter"/>
</dbReference>
<dbReference type="Gramene" id="GBG72983">
    <property type="protein sequence ID" value="GBG72983"/>
    <property type="gene ID" value="CBR_g12701"/>
</dbReference>
<evidence type="ECO:0000259" key="8">
    <source>
        <dbReference type="Pfam" id="PF13870"/>
    </source>
</evidence>
<evidence type="ECO:0000256" key="3">
    <source>
        <dbReference type="ARBA" id="ARBA00023054"/>
    </source>
</evidence>
<dbReference type="PANTHER" id="PTHR15654">
    <property type="entry name" value="COILED-COIL DOMAIN-CONTAINING PROTEIN 113-RELATED"/>
    <property type="match status" value="1"/>
</dbReference>
<protein>
    <recommendedName>
        <fullName evidence="6">Cilia- and flagella-associated protein 263</fullName>
    </recommendedName>
</protein>
<dbReference type="GO" id="GO:0036064">
    <property type="term" value="C:ciliary basal body"/>
    <property type="evidence" value="ECO:0007669"/>
    <property type="project" value="TreeGrafter"/>
</dbReference>
<evidence type="ECO:0000256" key="2">
    <source>
        <dbReference type="ARBA" id="ARBA00022794"/>
    </source>
</evidence>
<feature type="coiled-coil region" evidence="7">
    <location>
        <begin position="192"/>
        <end position="357"/>
    </location>
</feature>
<evidence type="ECO:0000256" key="7">
    <source>
        <dbReference type="SAM" id="Coils"/>
    </source>
</evidence>
<dbReference type="EMBL" id="BFEA01000175">
    <property type="protein sequence ID" value="GBG72983.1"/>
    <property type="molecule type" value="Genomic_DNA"/>
</dbReference>
<organism evidence="9 10">
    <name type="scientific">Chara braunii</name>
    <name type="common">Braun's stonewort</name>
    <dbReference type="NCBI Taxonomy" id="69332"/>
    <lineage>
        <taxon>Eukaryota</taxon>
        <taxon>Viridiplantae</taxon>
        <taxon>Streptophyta</taxon>
        <taxon>Charophyceae</taxon>
        <taxon>Charales</taxon>
        <taxon>Characeae</taxon>
        <taxon>Chara</taxon>
    </lineage>
</organism>
<dbReference type="GO" id="GO:0060271">
    <property type="term" value="P:cilium assembly"/>
    <property type="evidence" value="ECO:0007669"/>
    <property type="project" value="TreeGrafter"/>
</dbReference>
<dbReference type="STRING" id="69332.A0A388KSS2"/>
<dbReference type="PANTHER" id="PTHR15654:SF2">
    <property type="entry name" value="COILED-COIL DOMAIN-CONTAINING PROTEIN 113"/>
    <property type="match status" value="1"/>
</dbReference>
<evidence type="ECO:0000256" key="4">
    <source>
        <dbReference type="ARBA" id="ARBA00023273"/>
    </source>
</evidence>
<evidence type="ECO:0000256" key="6">
    <source>
        <dbReference type="ARBA" id="ARBA00044798"/>
    </source>
</evidence>
<evidence type="ECO:0000256" key="1">
    <source>
        <dbReference type="ARBA" id="ARBA00004138"/>
    </source>
</evidence>
<reference evidence="9 10" key="1">
    <citation type="journal article" date="2018" name="Cell">
        <title>The Chara Genome: Secondary Complexity and Implications for Plant Terrestrialization.</title>
        <authorList>
            <person name="Nishiyama T."/>
            <person name="Sakayama H."/>
            <person name="Vries J.D."/>
            <person name="Buschmann H."/>
            <person name="Saint-Marcoux D."/>
            <person name="Ullrich K.K."/>
            <person name="Haas F.B."/>
            <person name="Vanderstraeten L."/>
            <person name="Becker D."/>
            <person name="Lang D."/>
            <person name="Vosolsobe S."/>
            <person name="Rombauts S."/>
            <person name="Wilhelmsson P.K.I."/>
            <person name="Janitza P."/>
            <person name="Kern R."/>
            <person name="Heyl A."/>
            <person name="Rumpler F."/>
            <person name="Villalobos L.I.A.C."/>
            <person name="Clay J.M."/>
            <person name="Skokan R."/>
            <person name="Toyoda A."/>
            <person name="Suzuki Y."/>
            <person name="Kagoshima H."/>
            <person name="Schijlen E."/>
            <person name="Tajeshwar N."/>
            <person name="Catarino B."/>
            <person name="Hetherington A.J."/>
            <person name="Saltykova A."/>
            <person name="Bonnot C."/>
            <person name="Breuninger H."/>
            <person name="Symeonidi A."/>
            <person name="Radhakrishnan G.V."/>
            <person name="Van Nieuwerburgh F."/>
            <person name="Deforce D."/>
            <person name="Chang C."/>
            <person name="Karol K.G."/>
            <person name="Hedrich R."/>
            <person name="Ulvskov P."/>
            <person name="Glockner G."/>
            <person name="Delwiche C.F."/>
            <person name="Petrasek J."/>
            <person name="Van de Peer Y."/>
            <person name="Friml J."/>
            <person name="Beilby M."/>
            <person name="Dolan L."/>
            <person name="Kohara Y."/>
            <person name="Sugano S."/>
            <person name="Fujiyama A."/>
            <person name="Delaux P.-M."/>
            <person name="Quint M."/>
            <person name="TheiBen G."/>
            <person name="Hagemann M."/>
            <person name="Harholt J."/>
            <person name="Dunand C."/>
            <person name="Zachgo S."/>
            <person name="Langdale J."/>
            <person name="Maumus F."/>
            <person name="Straeten D.V.D."/>
            <person name="Gould S.B."/>
            <person name="Rensing S.A."/>
        </authorList>
    </citation>
    <scope>NUCLEOTIDE SEQUENCE [LARGE SCALE GENOMIC DNA]</scope>
    <source>
        <strain evidence="9 10">S276</strain>
    </source>
</reference>
<dbReference type="InterPro" id="IPR025254">
    <property type="entry name" value="CCDC113/CCDC96_CC"/>
</dbReference>
<comment type="subcellular location">
    <subcellularLocation>
        <location evidence="1">Cell projection</location>
        <location evidence="1">Cilium</location>
    </subcellularLocation>
</comment>
<gene>
    <name evidence="9" type="ORF">CBR_g12701</name>
</gene>
<name>A0A388KSS2_CHABU</name>
<dbReference type="InterPro" id="IPR051885">
    <property type="entry name" value="CC_CF"/>
</dbReference>
<dbReference type="Pfam" id="PF13870">
    <property type="entry name" value="CCDC113_CCDC96_CC"/>
    <property type="match status" value="1"/>
</dbReference>